<proteinExistence type="predicted"/>
<evidence type="ECO:0000256" key="1">
    <source>
        <dbReference type="SAM" id="MobiDB-lite"/>
    </source>
</evidence>
<evidence type="ECO:0000313" key="2">
    <source>
        <dbReference type="EMBL" id="GFY77996.1"/>
    </source>
</evidence>
<sequence>MATCLHYCVWQRLTEFLSGGSTPNCHYALNCDKRHYFCIIHSTKYLLWFGGHHVAIFVHTLKDDISKLGVSSSFHTSFYHFLDIGYLENNKEKVTCLALNEILQRMNPDDSDLSSLSDEDDYQSDNGSEMDGDNEDHDVTFDFSGPTQWGIYTDKFNPGSIYFQENELPTQEMDSRIPSTYDRLYQREFMARVQTFWPKINKMSPSQNA</sequence>
<dbReference type="AlphaFoldDB" id="A0A8X6YRQ8"/>
<accession>A0A8X6YRQ8</accession>
<feature type="compositionally biased region" description="Acidic residues" evidence="1">
    <location>
        <begin position="109"/>
        <end position="136"/>
    </location>
</feature>
<feature type="region of interest" description="Disordered" evidence="1">
    <location>
        <begin position="109"/>
        <end position="137"/>
    </location>
</feature>
<reference evidence="2" key="1">
    <citation type="submission" date="2020-08" db="EMBL/GenBank/DDBJ databases">
        <title>Multicomponent nature underlies the extraordinary mechanical properties of spider dragline silk.</title>
        <authorList>
            <person name="Kono N."/>
            <person name="Nakamura H."/>
            <person name="Mori M."/>
            <person name="Yoshida Y."/>
            <person name="Ohtoshi R."/>
            <person name="Malay A.D."/>
            <person name="Moran D.A.P."/>
            <person name="Tomita M."/>
            <person name="Numata K."/>
            <person name="Arakawa K."/>
        </authorList>
    </citation>
    <scope>NUCLEOTIDE SEQUENCE</scope>
</reference>
<comment type="caution">
    <text evidence="2">The sequence shown here is derived from an EMBL/GenBank/DDBJ whole genome shotgun (WGS) entry which is preliminary data.</text>
</comment>
<organism evidence="2 3">
    <name type="scientific">Trichonephila inaurata madagascariensis</name>
    <dbReference type="NCBI Taxonomy" id="2747483"/>
    <lineage>
        <taxon>Eukaryota</taxon>
        <taxon>Metazoa</taxon>
        <taxon>Ecdysozoa</taxon>
        <taxon>Arthropoda</taxon>
        <taxon>Chelicerata</taxon>
        <taxon>Arachnida</taxon>
        <taxon>Araneae</taxon>
        <taxon>Araneomorphae</taxon>
        <taxon>Entelegynae</taxon>
        <taxon>Araneoidea</taxon>
        <taxon>Nephilidae</taxon>
        <taxon>Trichonephila</taxon>
        <taxon>Trichonephila inaurata</taxon>
    </lineage>
</organism>
<evidence type="ECO:0000313" key="3">
    <source>
        <dbReference type="Proteomes" id="UP000886998"/>
    </source>
</evidence>
<dbReference type="EMBL" id="BMAV01022755">
    <property type="protein sequence ID" value="GFY77996.1"/>
    <property type="molecule type" value="Genomic_DNA"/>
</dbReference>
<dbReference type="Proteomes" id="UP000886998">
    <property type="component" value="Unassembled WGS sequence"/>
</dbReference>
<name>A0A8X6YRQ8_9ARAC</name>
<gene>
    <name evidence="2" type="ORF">TNIN_214451</name>
</gene>
<keyword evidence="3" id="KW-1185">Reference proteome</keyword>
<protein>
    <submittedName>
        <fullName evidence="2">Uncharacterized protein</fullName>
    </submittedName>
</protein>